<name>A0AA39JA70_ARMTA</name>
<keyword evidence="3" id="KW-1185">Reference proteome</keyword>
<evidence type="ECO:0000313" key="2">
    <source>
        <dbReference type="EMBL" id="KAK0439030.1"/>
    </source>
</evidence>
<accession>A0AA39JA70</accession>
<gene>
    <name evidence="2" type="ORF">EV420DRAFT_1486492</name>
</gene>
<dbReference type="RefSeq" id="XP_060323100.1">
    <property type="nucleotide sequence ID" value="XM_060470399.1"/>
</dbReference>
<protein>
    <submittedName>
        <fullName evidence="2">Uncharacterized protein</fullName>
    </submittedName>
</protein>
<reference evidence="2" key="1">
    <citation type="submission" date="2023-06" db="EMBL/GenBank/DDBJ databases">
        <authorList>
            <consortium name="Lawrence Berkeley National Laboratory"/>
            <person name="Ahrendt S."/>
            <person name="Sahu N."/>
            <person name="Indic B."/>
            <person name="Wong-Bajracharya J."/>
            <person name="Merenyi Z."/>
            <person name="Ke H.-M."/>
            <person name="Monk M."/>
            <person name="Kocsube S."/>
            <person name="Drula E."/>
            <person name="Lipzen A."/>
            <person name="Balint B."/>
            <person name="Henrissat B."/>
            <person name="Andreopoulos B."/>
            <person name="Martin F.M."/>
            <person name="Harder C.B."/>
            <person name="Rigling D."/>
            <person name="Ford K.L."/>
            <person name="Foster G.D."/>
            <person name="Pangilinan J."/>
            <person name="Papanicolaou A."/>
            <person name="Barry K."/>
            <person name="LaButti K."/>
            <person name="Viragh M."/>
            <person name="Koriabine M."/>
            <person name="Yan M."/>
            <person name="Riley R."/>
            <person name="Champramary S."/>
            <person name="Plett K.L."/>
            <person name="Tsai I.J."/>
            <person name="Slot J."/>
            <person name="Sipos G."/>
            <person name="Plett J."/>
            <person name="Nagy L.G."/>
            <person name="Grigoriev I.V."/>
        </authorList>
    </citation>
    <scope>NUCLEOTIDE SEQUENCE</scope>
    <source>
        <strain evidence="2">CCBAS 213</strain>
    </source>
</reference>
<dbReference type="GeneID" id="85353947"/>
<dbReference type="Proteomes" id="UP001175211">
    <property type="component" value="Unassembled WGS sequence"/>
</dbReference>
<feature type="region of interest" description="Disordered" evidence="1">
    <location>
        <begin position="1"/>
        <end position="70"/>
    </location>
</feature>
<evidence type="ECO:0000313" key="3">
    <source>
        <dbReference type="Proteomes" id="UP001175211"/>
    </source>
</evidence>
<comment type="caution">
    <text evidence="2">The sequence shown here is derived from an EMBL/GenBank/DDBJ whole genome shotgun (WGS) entry which is preliminary data.</text>
</comment>
<sequence>MKKRRVKISRSVGDGSINRLGNVPKETASQRDTLAAIKETEKARDEEETRKDISCRAGDESWPTSSDASMETANERVFLEAVGIRLLNGLFLDDMSRLPRETVRLPDAMSIIFQRDEMVDVLGIGFVQRKTFSQLS</sequence>
<evidence type="ECO:0000256" key="1">
    <source>
        <dbReference type="SAM" id="MobiDB-lite"/>
    </source>
</evidence>
<organism evidence="2 3">
    <name type="scientific">Armillaria tabescens</name>
    <name type="common">Ringless honey mushroom</name>
    <name type="synonym">Agaricus tabescens</name>
    <dbReference type="NCBI Taxonomy" id="1929756"/>
    <lineage>
        <taxon>Eukaryota</taxon>
        <taxon>Fungi</taxon>
        <taxon>Dikarya</taxon>
        <taxon>Basidiomycota</taxon>
        <taxon>Agaricomycotina</taxon>
        <taxon>Agaricomycetes</taxon>
        <taxon>Agaricomycetidae</taxon>
        <taxon>Agaricales</taxon>
        <taxon>Marasmiineae</taxon>
        <taxon>Physalacriaceae</taxon>
        <taxon>Desarmillaria</taxon>
    </lineage>
</organism>
<dbReference type="AlphaFoldDB" id="A0AA39JA70"/>
<feature type="compositionally biased region" description="Basic and acidic residues" evidence="1">
    <location>
        <begin position="38"/>
        <end position="59"/>
    </location>
</feature>
<proteinExistence type="predicted"/>
<dbReference type="EMBL" id="JAUEPS010000091">
    <property type="protein sequence ID" value="KAK0439030.1"/>
    <property type="molecule type" value="Genomic_DNA"/>
</dbReference>